<keyword evidence="2" id="KW-0288">FMN</keyword>
<protein>
    <submittedName>
        <fullName evidence="6">Luciferase-type oxidoreductase, BA3436 family</fullName>
    </submittedName>
</protein>
<keyword evidence="4" id="KW-0503">Monooxygenase</keyword>
<name>A0ABY1QUY7_9BURK</name>
<gene>
    <name evidence="6" type="ORF">SAMN06295970_1463</name>
</gene>
<dbReference type="InterPro" id="IPR011251">
    <property type="entry name" value="Luciferase-like_dom"/>
</dbReference>
<sequence length="336" mass="36858">MATNSMLSLNTSTDPSNMKGFRRMFAPGRLTLGVFFPIEAFEGDQPSMQYQEDLARRAEELGFAALWFRDVPLRDPSFGDIGQVFDPWVYLGWIAAQTREIALATGSIILPLRHPLHTAKAAASVDQLSGGRLVLGLASGDRPVEFPAFGVDFEQRSALFRENLRVIRTVLNGEFPSLHSSYGQLYGSADLVPKPMGRLPMLVTGHSGQRLEWIAQHADGWITYPRGIERQMEVASRWRAAVEAAAPGAFKPFVQSFYLDLSDNPEQPPTPIHLGFRGGRSFVLRFLEALHGIGVNHVILNLKYGARDAGAVLEEIGNQVLPQLEASMAAAASSSP</sequence>
<evidence type="ECO:0000256" key="1">
    <source>
        <dbReference type="ARBA" id="ARBA00022630"/>
    </source>
</evidence>
<dbReference type="PANTHER" id="PTHR30011">
    <property type="entry name" value="ALKANESULFONATE MONOOXYGENASE-RELATED"/>
    <property type="match status" value="1"/>
</dbReference>
<dbReference type="Proteomes" id="UP001158049">
    <property type="component" value="Unassembled WGS sequence"/>
</dbReference>
<accession>A0ABY1QUY7</accession>
<keyword evidence="1" id="KW-0285">Flavoprotein</keyword>
<reference evidence="6 7" key="1">
    <citation type="submission" date="2017-05" db="EMBL/GenBank/DDBJ databases">
        <authorList>
            <person name="Varghese N."/>
            <person name="Submissions S."/>
        </authorList>
    </citation>
    <scope>NUCLEOTIDE SEQUENCE [LARGE SCALE GENOMIC DNA]</scope>
    <source>
        <strain evidence="6 7">DSM 26001</strain>
    </source>
</reference>
<dbReference type="InterPro" id="IPR020020">
    <property type="entry name" value="Luciferase-type_oxidoreductase"/>
</dbReference>
<keyword evidence="3" id="KW-0560">Oxidoreductase</keyword>
<comment type="caution">
    <text evidence="6">The sequence shown here is derived from an EMBL/GenBank/DDBJ whole genome shotgun (WGS) entry which is preliminary data.</text>
</comment>
<evidence type="ECO:0000313" key="7">
    <source>
        <dbReference type="Proteomes" id="UP001158049"/>
    </source>
</evidence>
<evidence type="ECO:0000256" key="3">
    <source>
        <dbReference type="ARBA" id="ARBA00023002"/>
    </source>
</evidence>
<evidence type="ECO:0000313" key="6">
    <source>
        <dbReference type="EMBL" id="SMP81631.1"/>
    </source>
</evidence>
<evidence type="ECO:0000259" key="5">
    <source>
        <dbReference type="Pfam" id="PF00296"/>
    </source>
</evidence>
<organism evidence="6 7">
    <name type="scientific">Noviherbaspirillum suwonense</name>
    <dbReference type="NCBI Taxonomy" id="1224511"/>
    <lineage>
        <taxon>Bacteria</taxon>
        <taxon>Pseudomonadati</taxon>
        <taxon>Pseudomonadota</taxon>
        <taxon>Betaproteobacteria</taxon>
        <taxon>Burkholderiales</taxon>
        <taxon>Oxalobacteraceae</taxon>
        <taxon>Noviherbaspirillum</taxon>
    </lineage>
</organism>
<proteinExistence type="predicted"/>
<dbReference type="InterPro" id="IPR051260">
    <property type="entry name" value="Diverse_substr_monoxygenases"/>
</dbReference>
<dbReference type="PANTHER" id="PTHR30011:SF16">
    <property type="entry name" value="C2H2 FINGER DOMAIN TRANSCRIPTION FACTOR (EUROFUNG)-RELATED"/>
    <property type="match status" value="1"/>
</dbReference>
<dbReference type="InterPro" id="IPR036661">
    <property type="entry name" value="Luciferase-like_sf"/>
</dbReference>
<evidence type="ECO:0000256" key="2">
    <source>
        <dbReference type="ARBA" id="ARBA00022643"/>
    </source>
</evidence>
<dbReference type="RefSeq" id="WP_283445696.1">
    <property type="nucleotide sequence ID" value="NZ_FXUL01000046.1"/>
</dbReference>
<evidence type="ECO:0000256" key="4">
    <source>
        <dbReference type="ARBA" id="ARBA00023033"/>
    </source>
</evidence>
<dbReference type="SUPFAM" id="SSF51679">
    <property type="entry name" value="Bacterial luciferase-like"/>
    <property type="match status" value="1"/>
</dbReference>
<dbReference type="Pfam" id="PF00296">
    <property type="entry name" value="Bac_luciferase"/>
    <property type="match status" value="1"/>
</dbReference>
<dbReference type="Gene3D" id="3.20.20.30">
    <property type="entry name" value="Luciferase-like domain"/>
    <property type="match status" value="1"/>
</dbReference>
<dbReference type="NCBIfam" id="TIGR03571">
    <property type="entry name" value="lucif_BA3436"/>
    <property type="match status" value="1"/>
</dbReference>
<keyword evidence="7" id="KW-1185">Reference proteome</keyword>
<dbReference type="EMBL" id="FXUL01000046">
    <property type="protein sequence ID" value="SMP81631.1"/>
    <property type="molecule type" value="Genomic_DNA"/>
</dbReference>
<feature type="domain" description="Luciferase-like" evidence="5">
    <location>
        <begin position="32"/>
        <end position="254"/>
    </location>
</feature>